<accession>A0A4S8IJK2</accession>
<comment type="caution">
    <text evidence="2">The sequence shown here is derived from an EMBL/GenBank/DDBJ whole genome shotgun (WGS) entry which is preliminary data.</text>
</comment>
<name>A0A4S8IJK2_MUSBA</name>
<gene>
    <name evidence="2" type="ORF">C4D60_Mb06t00190</name>
</gene>
<protein>
    <submittedName>
        <fullName evidence="2">Uncharacterized protein</fullName>
    </submittedName>
</protein>
<proteinExistence type="predicted"/>
<evidence type="ECO:0000313" key="3">
    <source>
        <dbReference type="Proteomes" id="UP000317650"/>
    </source>
</evidence>
<keyword evidence="3" id="KW-1185">Reference proteome</keyword>
<reference evidence="2 3" key="1">
    <citation type="journal article" date="2019" name="Nat. Plants">
        <title>Genome sequencing of Musa balbisiana reveals subgenome evolution and function divergence in polyploid bananas.</title>
        <authorList>
            <person name="Yao X."/>
        </authorList>
    </citation>
    <scope>NUCLEOTIDE SEQUENCE [LARGE SCALE GENOMIC DNA]</scope>
    <source>
        <strain evidence="3">cv. DH-PKW</strain>
        <tissue evidence="2">Leaves</tissue>
    </source>
</reference>
<dbReference type="AlphaFoldDB" id="A0A4S8IJK2"/>
<feature type="compositionally biased region" description="Basic and acidic residues" evidence="1">
    <location>
        <begin position="19"/>
        <end position="37"/>
    </location>
</feature>
<sequence>MSSLGASYASIHELRKRCKEMERKKTDGGVATEEKSSKGRVHPSDTPSPVCSEEGGEESGWSKQVLLWMSSLAWIDDLQVQAFL</sequence>
<dbReference type="EMBL" id="PYDT01000009">
    <property type="protein sequence ID" value="THU48555.1"/>
    <property type="molecule type" value="Genomic_DNA"/>
</dbReference>
<evidence type="ECO:0000313" key="2">
    <source>
        <dbReference type="EMBL" id="THU48555.1"/>
    </source>
</evidence>
<evidence type="ECO:0000256" key="1">
    <source>
        <dbReference type="SAM" id="MobiDB-lite"/>
    </source>
</evidence>
<organism evidence="2 3">
    <name type="scientific">Musa balbisiana</name>
    <name type="common">Banana</name>
    <dbReference type="NCBI Taxonomy" id="52838"/>
    <lineage>
        <taxon>Eukaryota</taxon>
        <taxon>Viridiplantae</taxon>
        <taxon>Streptophyta</taxon>
        <taxon>Embryophyta</taxon>
        <taxon>Tracheophyta</taxon>
        <taxon>Spermatophyta</taxon>
        <taxon>Magnoliopsida</taxon>
        <taxon>Liliopsida</taxon>
        <taxon>Zingiberales</taxon>
        <taxon>Musaceae</taxon>
        <taxon>Musa</taxon>
    </lineage>
</organism>
<dbReference type="Proteomes" id="UP000317650">
    <property type="component" value="Chromosome 6"/>
</dbReference>
<feature type="region of interest" description="Disordered" evidence="1">
    <location>
        <begin position="19"/>
        <end position="57"/>
    </location>
</feature>